<evidence type="ECO:0000313" key="2">
    <source>
        <dbReference type="Proteomes" id="UP001153555"/>
    </source>
</evidence>
<proteinExistence type="predicted"/>
<sequence length="54" mass="6015">ITSVISTKAKLKYITPTVFEEEYVDIPIGVVSIDQHSSPITVEDTNQDNVREPP</sequence>
<dbReference type="AlphaFoldDB" id="A0A9N7NTX2"/>
<keyword evidence="2" id="KW-1185">Reference proteome</keyword>
<name>A0A9N7NTX2_STRHE</name>
<comment type="caution">
    <text evidence="1">The sequence shown here is derived from an EMBL/GenBank/DDBJ whole genome shotgun (WGS) entry which is preliminary data.</text>
</comment>
<protein>
    <submittedName>
        <fullName evidence="1">Uncharacterized protein</fullName>
    </submittedName>
</protein>
<feature type="non-terminal residue" evidence="1">
    <location>
        <position position="54"/>
    </location>
</feature>
<evidence type="ECO:0000313" key="1">
    <source>
        <dbReference type="EMBL" id="CAA0837958.1"/>
    </source>
</evidence>
<dbReference type="EMBL" id="CACSLK010030835">
    <property type="protein sequence ID" value="CAA0837958.1"/>
    <property type="molecule type" value="Genomic_DNA"/>
</dbReference>
<reference evidence="1" key="1">
    <citation type="submission" date="2019-12" db="EMBL/GenBank/DDBJ databases">
        <authorList>
            <person name="Scholes J."/>
        </authorList>
    </citation>
    <scope>NUCLEOTIDE SEQUENCE</scope>
</reference>
<gene>
    <name evidence="1" type="ORF">SHERM_04592</name>
</gene>
<accession>A0A9N7NTX2</accession>
<organism evidence="1 2">
    <name type="scientific">Striga hermonthica</name>
    <name type="common">Purple witchweed</name>
    <name type="synonym">Buchnera hermonthica</name>
    <dbReference type="NCBI Taxonomy" id="68872"/>
    <lineage>
        <taxon>Eukaryota</taxon>
        <taxon>Viridiplantae</taxon>
        <taxon>Streptophyta</taxon>
        <taxon>Embryophyta</taxon>
        <taxon>Tracheophyta</taxon>
        <taxon>Spermatophyta</taxon>
        <taxon>Magnoliopsida</taxon>
        <taxon>eudicotyledons</taxon>
        <taxon>Gunneridae</taxon>
        <taxon>Pentapetalae</taxon>
        <taxon>asterids</taxon>
        <taxon>lamiids</taxon>
        <taxon>Lamiales</taxon>
        <taxon>Orobanchaceae</taxon>
        <taxon>Buchnereae</taxon>
        <taxon>Striga</taxon>
    </lineage>
</organism>
<dbReference type="Proteomes" id="UP001153555">
    <property type="component" value="Unassembled WGS sequence"/>
</dbReference>
<feature type="non-terminal residue" evidence="1">
    <location>
        <position position="1"/>
    </location>
</feature>